<feature type="domain" description="Calpain catalytic" evidence="7">
    <location>
        <begin position="647"/>
        <end position="801"/>
    </location>
</feature>
<organism evidence="8 9">
    <name type="scientific">Angomonas deanei</name>
    <dbReference type="NCBI Taxonomy" id="59799"/>
    <lineage>
        <taxon>Eukaryota</taxon>
        <taxon>Discoba</taxon>
        <taxon>Euglenozoa</taxon>
        <taxon>Kinetoplastea</taxon>
        <taxon>Metakinetoplastina</taxon>
        <taxon>Trypanosomatida</taxon>
        <taxon>Trypanosomatidae</taxon>
        <taxon>Strigomonadinae</taxon>
        <taxon>Angomonas</taxon>
    </lineage>
</organism>
<evidence type="ECO:0000256" key="6">
    <source>
        <dbReference type="PROSITE-ProRule" id="PRU00239"/>
    </source>
</evidence>
<comment type="similarity">
    <text evidence="1">Belongs to the peptidase C2 family.</text>
</comment>
<evidence type="ECO:0000256" key="2">
    <source>
        <dbReference type="ARBA" id="ARBA00022670"/>
    </source>
</evidence>
<keyword evidence="4" id="KW-0788">Thiol protease</keyword>
<dbReference type="Proteomes" id="UP000515908">
    <property type="component" value="Chromosome 01"/>
</dbReference>
<evidence type="ECO:0000256" key="3">
    <source>
        <dbReference type="ARBA" id="ARBA00022801"/>
    </source>
</evidence>
<dbReference type="InterPro" id="IPR038765">
    <property type="entry name" value="Papain-like_cys_pep_sf"/>
</dbReference>
<reference evidence="8 9" key="1">
    <citation type="submission" date="2020-08" db="EMBL/GenBank/DDBJ databases">
        <authorList>
            <person name="Newling K."/>
            <person name="Davey J."/>
            <person name="Forrester S."/>
        </authorList>
    </citation>
    <scope>NUCLEOTIDE SEQUENCE [LARGE SCALE GENOMIC DNA]</scope>
    <source>
        <strain evidence="9">Crithidia deanei Carvalho (ATCC PRA-265)</strain>
    </source>
</reference>
<comment type="caution">
    <text evidence="6">Lacks conserved residue(s) required for the propagation of feature annotation.</text>
</comment>
<dbReference type="AlphaFoldDB" id="A0A7G2C1S7"/>
<feature type="active site" evidence="5">
    <location>
        <position position="63"/>
    </location>
</feature>
<protein>
    <submittedName>
        <fullName evidence="8">Calpain family cysteine protease/Calpain large subunit, domain III, putative</fullName>
    </submittedName>
</protein>
<evidence type="ECO:0000256" key="4">
    <source>
        <dbReference type="ARBA" id="ARBA00022807"/>
    </source>
</evidence>
<dbReference type="Gene3D" id="3.90.70.10">
    <property type="entry name" value="Cysteine proteinases"/>
    <property type="match status" value="1"/>
</dbReference>
<sequence length="858" mass="97714">MSHIQEIPDSDNLFTDREFIDVNQDEFASSKRITALYPQGVGKSLLPDEFSADQFAQGAHYECLIQSALIKLIEFPEIIRNCFVTKKHRRDGRYTFLFYKRNHTVTIVIDDIIPVDRDDEYFIHSPTGHWWPILLEKAYAKFCGSYASMDQASMAEVYFDFTGHPSLILPMDERLAKAAGAEIMEGTYWLNTAQKIETGDFIASALTKIGELESMGVQSNQQYTILEIFSRTGSSAIEDLFVRLYNPYEEKEYEYVGPLNARDASWTDAERKKFTIDNASKTFCVPLLTFIKVVNSIQLCYMKTLDMTTSWSFDSAWKGASAGGSPIYSTWRNNPVYLVRNTGNHAVDIVITISQVDRVETQNEDGETELRYLQCGITVSRYVYPKPIPTRFITGNNHKSIRRSLFLNSREVVDSATIPANSLCYIVPCCMQRGAEGAFTLHVNTFNNSNADALQIEKLDIPGYNWNSPLTFSIEMQEKLRDRLDFFVEDETVAHVLVRQEKPYTGPYGGDCLALDFIGVHIYDDSDRKIGGVHAATNNREISIIHKLPRAGRYALSITCPQAEGRVPCTVSVVTKTDTKKVDAPADATMFDDYDEIDDGNDVVNAAIIDFKPVERETDDMKEVPDSDNVFRDIKFLNSNHVPCDAWMRIIDLYPESKKDPLLPSKMSTEQFAMGVRGDCTVCLPVFASLVEHHPNLISDCFITKNVRRDGRYTFKFLRYGKWTKVEIDDRIPVIKGEPCFCQSHTKHWWPLLLEKAYAKFNTLYFNLEGASTNEAFHDFTGRPVVNVDFTDAQLLETEPNARSPSYWLQMKERLLIAPCTALTAGGWQPGSGFDLEYLLLRTRCRRSKERRWDAPSR</sequence>
<dbReference type="Gene3D" id="2.60.120.380">
    <property type="match status" value="1"/>
</dbReference>
<dbReference type="PANTHER" id="PTHR10183:SF379">
    <property type="entry name" value="CALPAIN-5"/>
    <property type="match status" value="1"/>
</dbReference>
<feature type="active site" evidence="5">
    <location>
        <position position="246"/>
    </location>
</feature>
<dbReference type="InterPro" id="IPR001300">
    <property type="entry name" value="Peptidase_C2_calpain_cat"/>
</dbReference>
<dbReference type="InterPro" id="IPR022682">
    <property type="entry name" value="Calpain_domain_III"/>
</dbReference>
<dbReference type="GO" id="GO:0004198">
    <property type="term" value="F:calcium-dependent cysteine-type endopeptidase activity"/>
    <property type="evidence" value="ECO:0007669"/>
    <property type="project" value="InterPro"/>
</dbReference>
<gene>
    <name evidence="8" type="ORF">ADEAN_000060700</name>
</gene>
<dbReference type="SUPFAM" id="SSF49758">
    <property type="entry name" value="Calpain large subunit, middle domain (domain III)"/>
    <property type="match status" value="1"/>
</dbReference>
<dbReference type="SMART" id="SM00230">
    <property type="entry name" value="CysPc"/>
    <property type="match status" value="1"/>
</dbReference>
<dbReference type="PROSITE" id="PS50203">
    <property type="entry name" value="CALPAIN_CAT"/>
    <property type="match status" value="2"/>
</dbReference>
<dbReference type="InterPro" id="IPR036213">
    <property type="entry name" value="Calpain_III_sf"/>
</dbReference>
<keyword evidence="2 8" id="KW-0645">Protease</keyword>
<dbReference type="EMBL" id="LR877145">
    <property type="protein sequence ID" value="CAD2213171.1"/>
    <property type="molecule type" value="Genomic_DNA"/>
</dbReference>
<name>A0A7G2C1S7_9TRYP</name>
<dbReference type="SUPFAM" id="SSF54001">
    <property type="entry name" value="Cysteine proteinases"/>
    <property type="match status" value="2"/>
</dbReference>
<feature type="domain" description="Calpain catalytic" evidence="7">
    <location>
        <begin position="8"/>
        <end position="303"/>
    </location>
</feature>
<keyword evidence="3" id="KW-0378">Hydrolase</keyword>
<evidence type="ECO:0000256" key="5">
    <source>
        <dbReference type="PIRSR" id="PIRSR622684-1"/>
    </source>
</evidence>
<dbReference type="GO" id="GO:0006508">
    <property type="term" value="P:proteolysis"/>
    <property type="evidence" value="ECO:0007669"/>
    <property type="project" value="UniProtKB-KW"/>
</dbReference>
<keyword evidence="9" id="KW-1185">Reference proteome</keyword>
<dbReference type="PANTHER" id="PTHR10183">
    <property type="entry name" value="CALPAIN"/>
    <property type="match status" value="1"/>
</dbReference>
<accession>A0A7G2C1S7</accession>
<evidence type="ECO:0000256" key="1">
    <source>
        <dbReference type="ARBA" id="ARBA00007623"/>
    </source>
</evidence>
<evidence type="ECO:0000259" key="7">
    <source>
        <dbReference type="PROSITE" id="PS50203"/>
    </source>
</evidence>
<dbReference type="InterPro" id="IPR022684">
    <property type="entry name" value="Calpain_cysteine_protease"/>
</dbReference>
<proteinExistence type="inferred from homology"/>
<dbReference type="Pfam" id="PF00648">
    <property type="entry name" value="Peptidase_C2"/>
    <property type="match status" value="2"/>
</dbReference>
<dbReference type="SMART" id="SM00720">
    <property type="entry name" value="calpain_III"/>
    <property type="match status" value="1"/>
</dbReference>
<evidence type="ECO:0000313" key="9">
    <source>
        <dbReference type="Proteomes" id="UP000515908"/>
    </source>
</evidence>
<dbReference type="Pfam" id="PF01067">
    <property type="entry name" value="Calpain_III"/>
    <property type="match status" value="1"/>
</dbReference>
<dbReference type="InterPro" id="IPR022683">
    <property type="entry name" value="Calpain_III"/>
</dbReference>
<dbReference type="VEuPathDB" id="TriTrypDB:ADEAN_000060700"/>
<evidence type="ECO:0000313" key="8">
    <source>
        <dbReference type="EMBL" id="CAD2213171.1"/>
    </source>
</evidence>